<keyword evidence="6 8" id="KW-0460">Magnesium</keyword>
<dbReference type="Pfam" id="PF21315">
    <property type="entry name" value="FAN1_HTH"/>
    <property type="match status" value="1"/>
</dbReference>
<keyword evidence="8" id="KW-0539">Nucleus</keyword>
<keyword evidence="8" id="KW-0227">DNA damage</keyword>
<dbReference type="AlphaFoldDB" id="A0A9W7XJM1"/>
<dbReference type="Proteomes" id="UP001145021">
    <property type="component" value="Unassembled WGS sequence"/>
</dbReference>
<gene>
    <name evidence="10" type="ORF">LPJ64_002448</name>
</gene>
<protein>
    <recommendedName>
        <fullName evidence="8">Fanconi-associated nuclease</fullName>
        <ecNumber evidence="8">3.1.4.1</ecNumber>
    </recommendedName>
</protein>
<dbReference type="GO" id="GO:0070336">
    <property type="term" value="F:flap-structured DNA binding"/>
    <property type="evidence" value="ECO:0007669"/>
    <property type="project" value="TreeGrafter"/>
</dbReference>
<dbReference type="PANTHER" id="PTHR15749:SF4">
    <property type="entry name" value="FANCONI-ASSOCIATED NUCLEASE 1"/>
    <property type="match status" value="1"/>
</dbReference>
<evidence type="ECO:0000256" key="4">
    <source>
        <dbReference type="ARBA" id="ARBA00022723"/>
    </source>
</evidence>
<dbReference type="InterPro" id="IPR049126">
    <property type="entry name" value="FAN1-like_TPR"/>
</dbReference>
<dbReference type="Gene3D" id="3.40.1350.10">
    <property type="match status" value="1"/>
</dbReference>
<dbReference type="GO" id="GO:0036297">
    <property type="term" value="P:interstrand cross-link repair"/>
    <property type="evidence" value="ECO:0007669"/>
    <property type="project" value="InterPro"/>
</dbReference>
<evidence type="ECO:0000256" key="3">
    <source>
        <dbReference type="ARBA" id="ARBA00022722"/>
    </source>
</evidence>
<dbReference type="Pfam" id="PF08774">
    <property type="entry name" value="VRR_NUC"/>
    <property type="match status" value="1"/>
</dbReference>
<evidence type="ECO:0000256" key="6">
    <source>
        <dbReference type="ARBA" id="ARBA00022842"/>
    </source>
</evidence>
<keyword evidence="11" id="KW-1185">Reference proteome</keyword>
<evidence type="ECO:0000256" key="1">
    <source>
        <dbReference type="ARBA" id="ARBA00000983"/>
    </source>
</evidence>
<proteinExistence type="inferred from homology"/>
<keyword evidence="7 8" id="KW-0464">Manganese</keyword>
<dbReference type="PANTHER" id="PTHR15749">
    <property type="entry name" value="FANCONI-ASSOCIATED NUCLEASE 1"/>
    <property type="match status" value="1"/>
</dbReference>
<organism evidence="10 11">
    <name type="scientific">Coemansia asiatica</name>
    <dbReference type="NCBI Taxonomy" id="1052880"/>
    <lineage>
        <taxon>Eukaryota</taxon>
        <taxon>Fungi</taxon>
        <taxon>Fungi incertae sedis</taxon>
        <taxon>Zoopagomycota</taxon>
        <taxon>Kickxellomycotina</taxon>
        <taxon>Kickxellomycetes</taxon>
        <taxon>Kickxellales</taxon>
        <taxon>Kickxellaceae</taxon>
        <taxon>Coemansia</taxon>
    </lineage>
</organism>
<dbReference type="GO" id="GO:0046872">
    <property type="term" value="F:metal ion binding"/>
    <property type="evidence" value="ECO:0007669"/>
    <property type="project" value="UniProtKB-KW"/>
</dbReference>
<dbReference type="GO" id="GO:0008409">
    <property type="term" value="F:5'-3' exonuclease activity"/>
    <property type="evidence" value="ECO:0007669"/>
    <property type="project" value="TreeGrafter"/>
</dbReference>
<evidence type="ECO:0000256" key="2">
    <source>
        <dbReference type="ARBA" id="ARBA00005533"/>
    </source>
</evidence>
<keyword evidence="8" id="KW-0234">DNA repair</keyword>
<comment type="catalytic activity">
    <reaction evidence="1 8">
        <text>Hydrolytically removes 5'-nucleotides successively from the 3'-hydroxy termini of 3'-hydroxy-terminated oligonucleotides.</text>
        <dbReference type="EC" id="3.1.4.1"/>
    </reaction>
</comment>
<dbReference type="EC" id="3.1.4.1" evidence="8"/>
<dbReference type="GO" id="GO:0005634">
    <property type="term" value="C:nucleus"/>
    <property type="evidence" value="ECO:0007669"/>
    <property type="project" value="UniProtKB-SubCell"/>
</dbReference>
<keyword evidence="5 8" id="KW-0378">Hydrolase</keyword>
<dbReference type="InterPro" id="IPR014883">
    <property type="entry name" value="VRR_NUC"/>
</dbReference>
<feature type="domain" description="VRR-NUC" evidence="9">
    <location>
        <begin position="740"/>
        <end position="842"/>
    </location>
</feature>
<dbReference type="InterPro" id="IPR049132">
    <property type="entry name" value="FAN1-like_euk"/>
</dbReference>
<dbReference type="InterPro" id="IPR011856">
    <property type="entry name" value="tRNA_endonuc-like_dom_sf"/>
</dbReference>
<comment type="function">
    <text evidence="8">Nuclease required for the repair of DNA interstrand cross-links (ICL). Acts as a 5'-3' exonuclease that anchors at a cut end of DNA and cleaves DNA successively at every third nucleotide, allowing to excise an ICL from one strand through flanking incisions.</text>
</comment>
<dbReference type="InterPro" id="IPR033315">
    <property type="entry name" value="Fan1-like"/>
</dbReference>
<comment type="cofactor">
    <cofactor evidence="8">
        <name>Mg(2+)</name>
        <dbReference type="ChEBI" id="CHEBI:18420"/>
    </cofactor>
    <cofactor evidence="8">
        <name>Mn(2+)</name>
        <dbReference type="ChEBI" id="CHEBI:29035"/>
    </cofactor>
</comment>
<evidence type="ECO:0000256" key="7">
    <source>
        <dbReference type="ARBA" id="ARBA00023211"/>
    </source>
</evidence>
<dbReference type="EMBL" id="JANBOH010000078">
    <property type="protein sequence ID" value="KAJ1646025.1"/>
    <property type="molecule type" value="Genomic_DNA"/>
</dbReference>
<name>A0A9W7XJM1_9FUNG</name>
<dbReference type="CDD" id="cd22326">
    <property type="entry name" value="FAN1-like"/>
    <property type="match status" value="1"/>
</dbReference>
<dbReference type="InterPro" id="IPR049125">
    <property type="entry name" value="FAN1-like_WH"/>
</dbReference>
<evidence type="ECO:0000256" key="8">
    <source>
        <dbReference type="RuleBase" id="RU365033"/>
    </source>
</evidence>
<comment type="caution">
    <text evidence="10">The sequence shown here is derived from an EMBL/GenBank/DDBJ whole genome shotgun (WGS) entry which is preliminary data.</text>
</comment>
<dbReference type="SMART" id="SM00990">
    <property type="entry name" value="VRR_NUC"/>
    <property type="match status" value="1"/>
</dbReference>
<keyword evidence="4 8" id="KW-0479">Metal-binding</keyword>
<reference evidence="10" key="1">
    <citation type="submission" date="2022-07" db="EMBL/GenBank/DDBJ databases">
        <title>Phylogenomic reconstructions and comparative analyses of Kickxellomycotina fungi.</title>
        <authorList>
            <person name="Reynolds N.K."/>
            <person name="Stajich J.E."/>
            <person name="Barry K."/>
            <person name="Grigoriev I.V."/>
            <person name="Crous P."/>
            <person name="Smith M.E."/>
        </authorList>
    </citation>
    <scope>NUCLEOTIDE SEQUENCE</scope>
    <source>
        <strain evidence="10">NBRC 105413</strain>
    </source>
</reference>
<evidence type="ECO:0000313" key="10">
    <source>
        <dbReference type="EMBL" id="KAJ1646025.1"/>
    </source>
</evidence>
<evidence type="ECO:0000256" key="5">
    <source>
        <dbReference type="ARBA" id="ARBA00022801"/>
    </source>
</evidence>
<dbReference type="GO" id="GO:0017108">
    <property type="term" value="F:5'-flap endonuclease activity"/>
    <property type="evidence" value="ECO:0007669"/>
    <property type="project" value="TreeGrafter"/>
</dbReference>
<comment type="subcellular location">
    <subcellularLocation>
        <location evidence="8">Nucleus</location>
    </subcellularLocation>
</comment>
<accession>A0A9W7XJM1</accession>
<evidence type="ECO:0000259" key="9">
    <source>
        <dbReference type="SMART" id="SM00990"/>
    </source>
</evidence>
<sequence>MHVKRQTIYKSDQSSAIRNDVESVVSIDGDSQGLEIVTKQSLERELEKDPQMLVPESPELTPVPLTVSEPVPVDAIDFNPTAATEATLTPTPLQTPVSKQGFGKTGEEFVPGLVSGTMTEADLDFAFSMPSSQTSVRDSRYLPEKPQASIYLDAQEHVVQSIAGLLDNGSRAGSAGPDERQTPERLSYLKIFDRILNAVLRFESHLFSEHEREVLMTFSKLEQQARYIYTRLFLRKHAWIRMSSIKYSDSFIVEQACRALSKRMPNCEPFLLTEIEIEIEDCKDALHLLTAPELKYIAKKRGLKQVNNKNKDVICEMLAKSTKQRTLTSFFKQKSEKNPKARMLELIDEVTKITGPMVQLNPVIAELFERLHMVFFRSISKLGVEQSMKLAVLATINHIRFPHYTVMRSAGLFATREDVIQFKRLMEIESKMAELSSAPVRDAEPHKQGWVMYLEHSDAWARHVGSLSRACSKKTAEDVGTSGIEYWKRHFTPGYALARIVERGGRFAANLKRFEDEEQILQSLLSQTTYRLGKRGDWYERLVLLYSVHLRPKKNKMDKDAEIRIMQALQRARDTCIKAINDEHVHRVSLHTLSRQLRNIEEKLGISEENRHENPRTLLEWREAPERTVYGMKIKNPSRRGPSMWDGDDGVPCSVEVLALWRYKEHGYIGIHSENELVTSLFSLLFWDIIFHPLPGVLDNEYQNRPLDMHSESFYSSRKELIDERLDEIARGQFANRLVLNYNSGHGTSCVGVSWNLTSEQLLTVAECLGGERLSALCEVLAKEYSVKSSGFPDLCMWNPATREIQFAEVKGPNDKLSETQRDWIDILLGIGIDVEVCLVRQGDSRDFEQ</sequence>
<keyword evidence="3 8" id="KW-0540">Nuclease</keyword>
<evidence type="ECO:0000313" key="11">
    <source>
        <dbReference type="Proteomes" id="UP001145021"/>
    </source>
</evidence>
<dbReference type="GO" id="GO:0004528">
    <property type="term" value="F:phosphodiesterase I activity"/>
    <property type="evidence" value="ECO:0007669"/>
    <property type="project" value="UniProtKB-EC"/>
</dbReference>
<dbReference type="Pfam" id="PF21170">
    <property type="entry name" value="FAN1_TPR"/>
    <property type="match status" value="1"/>
</dbReference>
<comment type="similarity">
    <text evidence="2 8">Belongs to the FAN1 family.</text>
</comment>